<dbReference type="InterPro" id="IPR005510">
    <property type="entry name" value="Csm4"/>
</dbReference>
<proteinExistence type="inferred from homology"/>
<feature type="domain" description="Csm4 C-terminal" evidence="5">
    <location>
        <begin position="208"/>
        <end position="295"/>
    </location>
</feature>
<evidence type="ECO:0000256" key="3">
    <source>
        <dbReference type="ARBA" id="ARBA00022884"/>
    </source>
</evidence>
<organism evidence="6 7">
    <name type="scientific">Ligilactobacillus animalis</name>
    <dbReference type="NCBI Taxonomy" id="1605"/>
    <lineage>
        <taxon>Bacteria</taxon>
        <taxon>Bacillati</taxon>
        <taxon>Bacillota</taxon>
        <taxon>Bacilli</taxon>
        <taxon>Lactobacillales</taxon>
        <taxon>Lactobacillaceae</taxon>
        <taxon>Ligilactobacillus</taxon>
    </lineage>
</organism>
<evidence type="ECO:0000259" key="5">
    <source>
        <dbReference type="Pfam" id="PF17953"/>
    </source>
</evidence>
<name>A0ABR4RNZ8_9LACO</name>
<reference evidence="6 7" key="1">
    <citation type="submission" date="2014-04" db="EMBL/GenBank/DDBJ databases">
        <title>Draft Genome Sequence of Lactobacillus animalis 381-IL-28.</title>
        <authorList>
            <person name="Sturino J.M."/>
            <person name="Rajendran M."/>
            <person name="Altermann E."/>
        </authorList>
    </citation>
    <scope>NUCLEOTIDE SEQUENCE [LARGE SCALE GENOMIC DNA]</scope>
    <source>
        <strain evidence="6 7">381-IL-28</strain>
    </source>
</reference>
<gene>
    <name evidence="6" type="ORF">Lani381_1283</name>
</gene>
<evidence type="ECO:0000256" key="2">
    <source>
        <dbReference type="ARBA" id="ARBA00016109"/>
    </source>
</evidence>
<keyword evidence="3" id="KW-0694">RNA-binding</keyword>
<dbReference type="Pfam" id="PF17953">
    <property type="entry name" value="Csm4_C"/>
    <property type="match status" value="1"/>
</dbReference>
<protein>
    <recommendedName>
        <fullName evidence="2">CRISPR system Cms protein Csm4</fullName>
    </recommendedName>
</protein>
<dbReference type="NCBIfam" id="TIGR01903">
    <property type="entry name" value="cas5_csm4"/>
    <property type="match status" value="1"/>
</dbReference>
<accession>A0ABR4RNZ8</accession>
<dbReference type="EMBL" id="JMHU01000014">
    <property type="protein sequence ID" value="KDA45658.1"/>
    <property type="molecule type" value="Genomic_DNA"/>
</dbReference>
<comment type="similarity">
    <text evidence="1">Belongs to the CRISPR-associated Csm4 family.</text>
</comment>
<sequence length="295" mass="34292">MKYKIYKFNFKSAHFGNGILASSEPTFTADRLYSALFLEAMKLHREKEFLELTKENKFRMSDSFPYMGEPYLPLPLEIPLGILEQSNLKKKYQDQELLKQVEYLPISLWKKFWSGDLTVDELINYQSDLFTTETFVKKGKDPFNIGVNYYGKTTLYIIATESELLDTLLISLQYSGLGGKRSSGHGAFKLEKMDLPAFFKNKLKFSGRKSLLLTTSLPRDEELDEALVDSKYSLVRRSGYVYSESAKKMLRKKILYKLKAGSVFSYTYQGGIYDIRPQYFEHPVWSYSKALFYQI</sequence>
<dbReference type="Proteomes" id="UP000027129">
    <property type="component" value="Unassembled WGS sequence"/>
</dbReference>
<evidence type="ECO:0000313" key="6">
    <source>
        <dbReference type="EMBL" id="KDA45658.1"/>
    </source>
</evidence>
<evidence type="ECO:0000256" key="1">
    <source>
        <dbReference type="ARBA" id="ARBA00005772"/>
    </source>
</evidence>
<keyword evidence="7" id="KW-1185">Reference proteome</keyword>
<evidence type="ECO:0000256" key="4">
    <source>
        <dbReference type="ARBA" id="ARBA00023118"/>
    </source>
</evidence>
<keyword evidence="4" id="KW-0051">Antiviral defense</keyword>
<evidence type="ECO:0000313" key="7">
    <source>
        <dbReference type="Proteomes" id="UP000027129"/>
    </source>
</evidence>
<comment type="caution">
    <text evidence="6">The sequence shown here is derived from an EMBL/GenBank/DDBJ whole genome shotgun (WGS) entry which is preliminary data.</text>
</comment>
<dbReference type="RefSeq" id="WP_035448617.1">
    <property type="nucleotide sequence ID" value="NZ_CP195054.1"/>
</dbReference>
<dbReference type="InterPro" id="IPR040932">
    <property type="entry name" value="Csm4_C"/>
</dbReference>